<gene>
    <name evidence="2" type="ORF">WDJ61_18095</name>
</gene>
<dbReference type="Proteomes" id="UP001387364">
    <property type="component" value="Chromosome"/>
</dbReference>
<dbReference type="RefSeq" id="WP_338752306.1">
    <property type="nucleotide sequence ID" value="NZ_CP147404.1"/>
</dbReference>
<accession>A0ABZ2N6W8</accession>
<keyword evidence="3" id="KW-1185">Reference proteome</keyword>
<protein>
    <submittedName>
        <fullName evidence="2">Uncharacterized protein</fullName>
    </submittedName>
</protein>
<dbReference type="EMBL" id="CP147404">
    <property type="protein sequence ID" value="WXB93106.1"/>
    <property type="molecule type" value="Genomic_DNA"/>
</dbReference>
<name>A0ABZ2N6W8_9BACI</name>
<evidence type="ECO:0000313" key="2">
    <source>
        <dbReference type="EMBL" id="WXB93106.1"/>
    </source>
</evidence>
<reference evidence="2 3" key="1">
    <citation type="submission" date="2024-02" db="EMBL/GenBank/DDBJ databases">
        <title>Seven novel Bacillus-like species.</title>
        <authorList>
            <person name="Liu G."/>
        </authorList>
    </citation>
    <scope>NUCLEOTIDE SEQUENCE [LARGE SCALE GENOMIC DNA]</scope>
    <source>
        <strain evidence="2 3">FJAT-52991</strain>
    </source>
</reference>
<proteinExistence type="predicted"/>
<evidence type="ECO:0000256" key="1">
    <source>
        <dbReference type="SAM" id="MobiDB-lite"/>
    </source>
</evidence>
<organism evidence="2 3">
    <name type="scientific">Bacillus kandeliae</name>
    <dbReference type="NCBI Taxonomy" id="3129297"/>
    <lineage>
        <taxon>Bacteria</taxon>
        <taxon>Bacillati</taxon>
        <taxon>Bacillota</taxon>
        <taxon>Bacilli</taxon>
        <taxon>Bacillales</taxon>
        <taxon>Bacillaceae</taxon>
        <taxon>Bacillus</taxon>
    </lineage>
</organism>
<sequence length="76" mass="8314">MTNKSGRCCSAAYGLDRSARDKGNTMNVSESMLTYRKKERGSTIAASAWSWTTTKAEPTALGDKQMPDRQNGVLQP</sequence>
<evidence type="ECO:0000313" key="3">
    <source>
        <dbReference type="Proteomes" id="UP001387364"/>
    </source>
</evidence>
<feature type="region of interest" description="Disordered" evidence="1">
    <location>
        <begin position="55"/>
        <end position="76"/>
    </location>
</feature>